<reference evidence="13 15" key="1">
    <citation type="submission" date="2016-08" db="EMBL/GenBank/DDBJ databases">
        <title>A novel genetic cassette of butanologenic Thermoanaerobacterium thermosaccharolyticum that directly convert cellulose to butanol.</title>
        <authorList>
            <person name="Li T."/>
            <person name="He J."/>
        </authorList>
    </citation>
    <scope>NUCLEOTIDE SEQUENCE [LARGE SCALE GENOMIC DNA]</scope>
    <source>
        <strain evidence="13 15">TG57</strain>
    </source>
</reference>
<evidence type="ECO:0000313" key="15">
    <source>
        <dbReference type="Proteomes" id="UP000214975"/>
    </source>
</evidence>
<evidence type="ECO:0000256" key="8">
    <source>
        <dbReference type="ARBA" id="ARBA00022840"/>
    </source>
</evidence>
<dbReference type="GeneID" id="93862981"/>
<feature type="domain" description="Thymidylate kinase-like" evidence="12">
    <location>
        <begin position="9"/>
        <end position="197"/>
    </location>
</feature>
<proteinExistence type="inferred from homology"/>
<dbReference type="RefSeq" id="WP_013296645.1">
    <property type="nucleotide sequence ID" value="NZ_CP016893.1"/>
</dbReference>
<evidence type="ECO:0000256" key="5">
    <source>
        <dbReference type="ARBA" id="ARBA00022727"/>
    </source>
</evidence>
<dbReference type="EC" id="2.7.4.9" evidence="2 11"/>
<evidence type="ECO:0000256" key="9">
    <source>
        <dbReference type="ARBA" id="ARBA00048743"/>
    </source>
</evidence>
<dbReference type="Proteomes" id="UP000215301">
    <property type="component" value="Unassembled WGS sequence"/>
</dbReference>
<dbReference type="EMBL" id="CP016893">
    <property type="protein sequence ID" value="AST57518.1"/>
    <property type="molecule type" value="Genomic_DNA"/>
</dbReference>
<organism evidence="14 16">
    <name type="scientific">Thermoanaerobacterium thermosaccharolyticum</name>
    <name type="common">Clostridium thermosaccharolyticum</name>
    <dbReference type="NCBI Taxonomy" id="1517"/>
    <lineage>
        <taxon>Bacteria</taxon>
        <taxon>Bacillati</taxon>
        <taxon>Bacillota</taxon>
        <taxon>Clostridia</taxon>
        <taxon>Thermoanaerobacterales</taxon>
        <taxon>Thermoanaerobacteraceae</taxon>
        <taxon>Thermoanaerobacterium</taxon>
    </lineage>
</organism>
<evidence type="ECO:0000313" key="16">
    <source>
        <dbReference type="Proteomes" id="UP000215301"/>
    </source>
</evidence>
<keyword evidence="6 11" id="KW-0547">Nucleotide-binding</keyword>
<keyword evidence="8 11" id="KW-0067">ATP-binding</keyword>
<dbReference type="GO" id="GO:0004798">
    <property type="term" value="F:dTMP kinase activity"/>
    <property type="evidence" value="ECO:0007669"/>
    <property type="project" value="UniProtKB-UniRule"/>
</dbReference>
<dbReference type="PANTHER" id="PTHR10344:SF4">
    <property type="entry name" value="UMP-CMP KINASE 2, MITOCHONDRIAL"/>
    <property type="match status" value="1"/>
</dbReference>
<feature type="binding site" evidence="11">
    <location>
        <begin position="11"/>
        <end position="18"/>
    </location>
    <ligand>
        <name>ATP</name>
        <dbReference type="ChEBI" id="CHEBI:30616"/>
    </ligand>
</feature>
<sequence>MYKGKLITFEGIDGSGKTTQINLLKEYLLNIGRDIVVLREPGGTSVGEKIRNILLDKKNKIVPTAEALLYAASRAELVKEVIIPSLNNGKIVILDRFVDSSIVYQGYARGIGVKAVEEINNIAIAGLVPDLTIYLDIKPKDTIKRIDRRKDKDRLEMEDLEFHEKVYEGYKQLIKSRPDRYLVIDATHDIDYIQKSIVKEISKII</sequence>
<dbReference type="Pfam" id="PF02223">
    <property type="entry name" value="Thymidylate_kin"/>
    <property type="match status" value="1"/>
</dbReference>
<dbReference type="HAMAP" id="MF_00165">
    <property type="entry name" value="Thymidylate_kinase"/>
    <property type="match status" value="1"/>
</dbReference>
<evidence type="ECO:0000256" key="2">
    <source>
        <dbReference type="ARBA" id="ARBA00012980"/>
    </source>
</evidence>
<evidence type="ECO:0000256" key="10">
    <source>
        <dbReference type="ARBA" id="ARBA00057735"/>
    </source>
</evidence>
<dbReference type="InterPro" id="IPR018095">
    <property type="entry name" value="Thymidylate_kin_CS"/>
</dbReference>
<dbReference type="NCBIfam" id="TIGR00041">
    <property type="entry name" value="DTMP_kinase"/>
    <property type="match status" value="1"/>
</dbReference>
<evidence type="ECO:0000313" key="13">
    <source>
        <dbReference type="EMBL" id="AST57518.1"/>
    </source>
</evidence>
<dbReference type="EMBL" id="NKHD01000022">
    <property type="protein sequence ID" value="OXT07292.1"/>
    <property type="molecule type" value="Genomic_DNA"/>
</dbReference>
<evidence type="ECO:0000313" key="14">
    <source>
        <dbReference type="EMBL" id="OXT07292.1"/>
    </source>
</evidence>
<protein>
    <recommendedName>
        <fullName evidence="3 11">Thymidylate kinase</fullName>
        <ecNumber evidence="2 11">2.7.4.9</ecNumber>
    </recommendedName>
    <alternativeName>
        <fullName evidence="11">dTMP kinase</fullName>
    </alternativeName>
</protein>
<dbReference type="AlphaFoldDB" id="A0A231VGJ6"/>
<dbReference type="FunFam" id="3.40.50.300:FF:000225">
    <property type="entry name" value="Thymidylate kinase"/>
    <property type="match status" value="1"/>
</dbReference>
<dbReference type="InterPro" id="IPR027417">
    <property type="entry name" value="P-loop_NTPase"/>
</dbReference>
<dbReference type="Proteomes" id="UP000214975">
    <property type="component" value="Chromosome"/>
</dbReference>
<reference evidence="14 16" key="2">
    <citation type="submission" date="2017-06" db="EMBL/GenBank/DDBJ databases">
        <title>Isolation and characterization of a thermophilic and butanogenic Thermoanaerobacterium thermosaccharolyticum M5 capable of efficient degradation of hemicellulose.</title>
        <authorList>
            <person name="Xin F."/>
            <person name="Jiang Y."/>
        </authorList>
    </citation>
    <scope>NUCLEOTIDE SEQUENCE [LARGE SCALE GENOMIC DNA]</scope>
    <source>
        <strain evidence="14 16">M5</strain>
    </source>
</reference>
<evidence type="ECO:0000256" key="1">
    <source>
        <dbReference type="ARBA" id="ARBA00009776"/>
    </source>
</evidence>
<evidence type="ECO:0000256" key="6">
    <source>
        <dbReference type="ARBA" id="ARBA00022741"/>
    </source>
</evidence>
<keyword evidence="7 11" id="KW-0418">Kinase</keyword>
<dbReference type="GO" id="GO:0005524">
    <property type="term" value="F:ATP binding"/>
    <property type="evidence" value="ECO:0007669"/>
    <property type="project" value="UniProtKB-UniRule"/>
</dbReference>
<evidence type="ECO:0000256" key="11">
    <source>
        <dbReference type="HAMAP-Rule" id="MF_00165"/>
    </source>
</evidence>
<dbReference type="GO" id="GO:0006233">
    <property type="term" value="P:dTDP biosynthetic process"/>
    <property type="evidence" value="ECO:0007669"/>
    <property type="project" value="InterPro"/>
</dbReference>
<name>A0A231VGJ6_THETR</name>
<dbReference type="InterPro" id="IPR018094">
    <property type="entry name" value="Thymidylate_kinase"/>
</dbReference>
<comment type="similarity">
    <text evidence="1 11">Belongs to the thymidylate kinase family.</text>
</comment>
<evidence type="ECO:0000256" key="4">
    <source>
        <dbReference type="ARBA" id="ARBA00022679"/>
    </source>
</evidence>
<evidence type="ECO:0000256" key="7">
    <source>
        <dbReference type="ARBA" id="ARBA00022777"/>
    </source>
</evidence>
<dbReference type="SUPFAM" id="SSF52540">
    <property type="entry name" value="P-loop containing nucleoside triphosphate hydrolases"/>
    <property type="match status" value="1"/>
</dbReference>
<evidence type="ECO:0000259" key="12">
    <source>
        <dbReference type="Pfam" id="PF02223"/>
    </source>
</evidence>
<dbReference type="GO" id="GO:0006227">
    <property type="term" value="P:dUDP biosynthetic process"/>
    <property type="evidence" value="ECO:0007669"/>
    <property type="project" value="TreeGrafter"/>
</dbReference>
<keyword evidence="5 11" id="KW-0545">Nucleotide biosynthesis</keyword>
<keyword evidence="4 11" id="KW-0808">Transferase</keyword>
<gene>
    <name evidence="11" type="primary">tmk</name>
    <name evidence="14" type="ORF">CE561_07945</name>
    <name evidence="13" type="ORF">Thert_01477</name>
</gene>
<accession>A0A231VGJ6</accession>
<dbReference type="OMA" id="FLYTADH"/>
<dbReference type="InterPro" id="IPR039430">
    <property type="entry name" value="Thymidylate_kin-like_dom"/>
</dbReference>
<comment type="function">
    <text evidence="10 11">Phosphorylation of dTMP to form dTDP in both de novo and salvage pathways of dTTP synthesis.</text>
</comment>
<evidence type="ECO:0000256" key="3">
    <source>
        <dbReference type="ARBA" id="ARBA00017144"/>
    </source>
</evidence>
<dbReference type="PANTHER" id="PTHR10344">
    <property type="entry name" value="THYMIDYLATE KINASE"/>
    <property type="match status" value="1"/>
</dbReference>
<dbReference type="GO" id="GO:0005829">
    <property type="term" value="C:cytosol"/>
    <property type="evidence" value="ECO:0007669"/>
    <property type="project" value="TreeGrafter"/>
</dbReference>
<comment type="catalytic activity">
    <reaction evidence="9 11">
        <text>dTMP + ATP = dTDP + ADP</text>
        <dbReference type="Rhea" id="RHEA:13517"/>
        <dbReference type="ChEBI" id="CHEBI:30616"/>
        <dbReference type="ChEBI" id="CHEBI:58369"/>
        <dbReference type="ChEBI" id="CHEBI:63528"/>
        <dbReference type="ChEBI" id="CHEBI:456216"/>
        <dbReference type="EC" id="2.7.4.9"/>
    </reaction>
</comment>
<dbReference type="Gene3D" id="3.40.50.300">
    <property type="entry name" value="P-loop containing nucleotide triphosphate hydrolases"/>
    <property type="match status" value="1"/>
</dbReference>
<dbReference type="GO" id="GO:0006235">
    <property type="term" value="P:dTTP biosynthetic process"/>
    <property type="evidence" value="ECO:0007669"/>
    <property type="project" value="UniProtKB-UniRule"/>
</dbReference>
<dbReference type="PROSITE" id="PS01331">
    <property type="entry name" value="THYMIDYLATE_KINASE"/>
    <property type="match status" value="1"/>
</dbReference>
<dbReference type="CDD" id="cd01672">
    <property type="entry name" value="TMPK"/>
    <property type="match status" value="1"/>
</dbReference>